<organism evidence="1">
    <name type="scientific">Lepeophtheirus salmonis</name>
    <name type="common">Salmon louse</name>
    <name type="synonym">Caligus salmonis</name>
    <dbReference type="NCBI Taxonomy" id="72036"/>
    <lineage>
        <taxon>Eukaryota</taxon>
        <taxon>Metazoa</taxon>
        <taxon>Ecdysozoa</taxon>
        <taxon>Arthropoda</taxon>
        <taxon>Crustacea</taxon>
        <taxon>Multicrustacea</taxon>
        <taxon>Hexanauplia</taxon>
        <taxon>Copepoda</taxon>
        <taxon>Siphonostomatoida</taxon>
        <taxon>Caligidae</taxon>
        <taxon>Lepeophtheirus</taxon>
    </lineage>
</organism>
<accession>A0A0K2UJX5</accession>
<dbReference type="EMBL" id="HACA01021223">
    <property type="protein sequence ID" value="CDW38584.1"/>
    <property type="molecule type" value="Transcribed_RNA"/>
</dbReference>
<reference evidence="1" key="1">
    <citation type="submission" date="2014-05" db="EMBL/GenBank/DDBJ databases">
        <authorList>
            <person name="Chronopoulou M."/>
        </authorList>
    </citation>
    <scope>NUCLEOTIDE SEQUENCE</scope>
    <source>
        <tissue evidence="1">Whole organism</tissue>
    </source>
</reference>
<feature type="non-terminal residue" evidence="1">
    <location>
        <position position="1"/>
    </location>
</feature>
<sequence length="41" mass="4819">YDFILTRVPNLELNRAFILCDNLEEDRLKHNTHSSFQGTTP</sequence>
<dbReference type="AlphaFoldDB" id="A0A0K2UJX5"/>
<proteinExistence type="predicted"/>
<name>A0A0K2UJX5_LEPSM</name>
<evidence type="ECO:0000313" key="1">
    <source>
        <dbReference type="EMBL" id="CDW38584.1"/>
    </source>
</evidence>
<protein>
    <submittedName>
        <fullName evidence="1">Uncharacterized protein</fullName>
    </submittedName>
</protein>